<dbReference type="GO" id="GO:0045211">
    <property type="term" value="C:postsynaptic membrane"/>
    <property type="evidence" value="ECO:0007669"/>
    <property type="project" value="TreeGrafter"/>
</dbReference>
<feature type="region of interest" description="Disordered" evidence="3">
    <location>
        <begin position="1038"/>
        <end position="1068"/>
    </location>
</feature>
<dbReference type="PANTHER" id="PTHR23119">
    <property type="entry name" value="DISCS LARGE"/>
    <property type="match status" value="1"/>
</dbReference>
<dbReference type="Gene3D" id="3.80.10.10">
    <property type="entry name" value="Ribonuclease Inhibitor"/>
    <property type="match status" value="4"/>
</dbReference>
<dbReference type="EMBL" id="LR787681">
    <property type="protein sequence ID" value="CAB3263543.1"/>
    <property type="molecule type" value="mRNA"/>
</dbReference>
<accession>A0A6F9DKQ3</accession>
<feature type="region of interest" description="Disordered" evidence="3">
    <location>
        <begin position="1797"/>
        <end position="1827"/>
    </location>
</feature>
<keyword evidence="2" id="KW-0677">Repeat</keyword>
<dbReference type="InterPro" id="IPR036034">
    <property type="entry name" value="PDZ_sf"/>
</dbReference>
<reference evidence="5" key="1">
    <citation type="submission" date="2020-04" db="EMBL/GenBank/DDBJ databases">
        <authorList>
            <person name="Neveu A P."/>
        </authorList>
    </citation>
    <scope>NUCLEOTIDE SEQUENCE</scope>
    <source>
        <tissue evidence="5">Whole embryo</tissue>
    </source>
</reference>
<gene>
    <name evidence="5" type="primary">Lrrd1-002</name>
</gene>
<dbReference type="InterPro" id="IPR032675">
    <property type="entry name" value="LRR_dom_sf"/>
</dbReference>
<feature type="compositionally biased region" description="Basic and acidic residues" evidence="3">
    <location>
        <begin position="1890"/>
        <end position="1903"/>
    </location>
</feature>
<feature type="compositionally biased region" description="Low complexity" evidence="3">
    <location>
        <begin position="278"/>
        <end position="295"/>
    </location>
</feature>
<proteinExistence type="evidence at transcript level"/>
<feature type="compositionally biased region" description="Basic and acidic residues" evidence="3">
    <location>
        <begin position="1692"/>
        <end position="1701"/>
    </location>
</feature>
<dbReference type="InterPro" id="IPR003591">
    <property type="entry name" value="Leu-rich_rpt_typical-subtyp"/>
</dbReference>
<keyword evidence="1" id="KW-0433">Leucine-rich repeat</keyword>
<dbReference type="GO" id="GO:0098609">
    <property type="term" value="P:cell-cell adhesion"/>
    <property type="evidence" value="ECO:0007669"/>
    <property type="project" value="TreeGrafter"/>
</dbReference>
<dbReference type="SUPFAM" id="SSF52058">
    <property type="entry name" value="L domain-like"/>
    <property type="match status" value="2"/>
</dbReference>
<dbReference type="PANTHER" id="PTHR23119:SF50">
    <property type="entry name" value="PDZ DOMAIN-CONTAINING PROTEIN"/>
    <property type="match status" value="1"/>
</dbReference>
<feature type="region of interest" description="Disordered" evidence="3">
    <location>
        <begin position="1204"/>
        <end position="1227"/>
    </location>
</feature>
<dbReference type="FunFam" id="3.80.10.10:FF:001164">
    <property type="entry name" value="GH01279p"/>
    <property type="match status" value="1"/>
</dbReference>
<dbReference type="SUPFAM" id="SSF50156">
    <property type="entry name" value="PDZ domain-like"/>
    <property type="match status" value="1"/>
</dbReference>
<feature type="compositionally biased region" description="Basic residues" evidence="3">
    <location>
        <begin position="1728"/>
        <end position="1738"/>
    </location>
</feature>
<feature type="region of interest" description="Disordered" evidence="3">
    <location>
        <begin position="260"/>
        <end position="295"/>
    </location>
</feature>
<feature type="compositionally biased region" description="Low complexity" evidence="3">
    <location>
        <begin position="77"/>
        <end position="111"/>
    </location>
</feature>
<dbReference type="InterPro" id="IPR050614">
    <property type="entry name" value="Synaptic_Scaffolding_LAP-MAGUK"/>
</dbReference>
<feature type="region of interest" description="Disordered" evidence="3">
    <location>
        <begin position="1296"/>
        <end position="1362"/>
    </location>
</feature>
<dbReference type="GO" id="GO:0043113">
    <property type="term" value="P:receptor clustering"/>
    <property type="evidence" value="ECO:0007669"/>
    <property type="project" value="TreeGrafter"/>
</dbReference>
<feature type="compositionally biased region" description="Acidic residues" evidence="3">
    <location>
        <begin position="1746"/>
        <end position="1755"/>
    </location>
</feature>
<dbReference type="GO" id="GO:0098887">
    <property type="term" value="P:neurotransmitter receptor transport, endosome to postsynaptic membrane"/>
    <property type="evidence" value="ECO:0007669"/>
    <property type="project" value="TreeGrafter"/>
</dbReference>
<protein>
    <submittedName>
        <fullName evidence="5">Leucine-rich repeat and death domain-containing protein 1-like</fullName>
    </submittedName>
</protein>
<evidence type="ECO:0000256" key="3">
    <source>
        <dbReference type="SAM" id="MobiDB-lite"/>
    </source>
</evidence>
<dbReference type="InterPro" id="IPR001611">
    <property type="entry name" value="Leu-rich_rpt"/>
</dbReference>
<feature type="region of interest" description="Disordered" evidence="3">
    <location>
        <begin position="1502"/>
        <end position="1579"/>
    </location>
</feature>
<dbReference type="CDD" id="cd06749">
    <property type="entry name" value="PDZ_densin_erbin-like"/>
    <property type="match status" value="1"/>
</dbReference>
<evidence type="ECO:0000313" key="5">
    <source>
        <dbReference type="EMBL" id="CAB3263543.1"/>
    </source>
</evidence>
<evidence type="ECO:0000259" key="4">
    <source>
        <dbReference type="PROSITE" id="PS50106"/>
    </source>
</evidence>
<evidence type="ECO:0000256" key="2">
    <source>
        <dbReference type="ARBA" id="ARBA00022737"/>
    </source>
</evidence>
<dbReference type="SMART" id="SM00364">
    <property type="entry name" value="LRR_BAC"/>
    <property type="match status" value="9"/>
</dbReference>
<feature type="region of interest" description="Disordered" evidence="3">
    <location>
        <begin position="148"/>
        <end position="167"/>
    </location>
</feature>
<feature type="compositionally biased region" description="Polar residues" evidence="3">
    <location>
        <begin position="1349"/>
        <end position="1358"/>
    </location>
</feature>
<dbReference type="GO" id="GO:0045197">
    <property type="term" value="P:establishment or maintenance of epithelial cell apical/basal polarity"/>
    <property type="evidence" value="ECO:0007669"/>
    <property type="project" value="TreeGrafter"/>
</dbReference>
<dbReference type="SMART" id="SM00369">
    <property type="entry name" value="LRR_TYP"/>
    <property type="match status" value="12"/>
</dbReference>
<dbReference type="PROSITE" id="PS50106">
    <property type="entry name" value="PDZ"/>
    <property type="match status" value="1"/>
</dbReference>
<dbReference type="SMART" id="SM00365">
    <property type="entry name" value="LRR_SD22"/>
    <property type="match status" value="4"/>
</dbReference>
<dbReference type="InterPro" id="IPR001478">
    <property type="entry name" value="PDZ"/>
</dbReference>
<feature type="compositionally biased region" description="Polar residues" evidence="3">
    <location>
        <begin position="1669"/>
        <end position="1678"/>
    </location>
</feature>
<feature type="region of interest" description="Disordered" evidence="3">
    <location>
        <begin position="1"/>
        <end position="143"/>
    </location>
</feature>
<feature type="region of interest" description="Disordered" evidence="3">
    <location>
        <begin position="2298"/>
        <end position="2330"/>
    </location>
</feature>
<dbReference type="Gene3D" id="2.30.42.10">
    <property type="match status" value="1"/>
</dbReference>
<dbReference type="GO" id="GO:0019901">
    <property type="term" value="F:protein kinase binding"/>
    <property type="evidence" value="ECO:0007669"/>
    <property type="project" value="TreeGrafter"/>
</dbReference>
<dbReference type="SMART" id="SM00228">
    <property type="entry name" value="PDZ"/>
    <property type="match status" value="1"/>
</dbReference>
<dbReference type="Pfam" id="PF23598">
    <property type="entry name" value="LRR_14"/>
    <property type="match status" value="1"/>
</dbReference>
<sequence>MPRSWNIKKLLRLDSKTQNVNLPEKHDGTKASKSTSDGKVKRKAPAIPVVEDKNATAGVSSINDNQSQRKPNGLNQSSRSSTTWSTTSSSEYSPSSNSFSSSSLSDGTPTTRKPELTIQRVGTKSKGDVNIENEQLEKPQNYNPAVVEKGNEQTGAKPSVTDSNVAGVNQDLVGPKVDQEGVNCSSLSDYVENAISNSNILSSSPSRSDEGTEQPPPPRLLSFESSSNLHQDGSLKLAPDNASAVKLDYVSLDFVRSAAAVERRGKKDKDDDESTARSNSSLSSSIISSIDSEDGSTIGSDVVENLYNKITAAAVRHSSKSSLQHLGPEQQTGDIEKDLYPLIFPGRRRNSADNVGGGTGNFDFIRPPSQSVTSPAEKVESFLRQNLNNNNNNSQRVTDKSTPLAESVGDHALENKSDLKTQEYSICSNCSKVLYDSESEMNDAIHKARDILGRCMCNSDEVYDPIIEIDYCNSNLKEVPSDIWDHAHTLIKLLMESNTITELPKELFTCQNLQYLSVSDNDIGVLPPCLASLVNLQHLDVSKNVIEDVPECIRCCKNLQVLDASVNPVERLSEGFTQLISLRELYMNDCFFDFLPANFGRMSQLVVLELRDNQLQILPKSMRRLTQLSRLDLGGNVFQEWPDVIGELRNLSELWLDCNELSKVPPAIGSLTKLTYLDLSRNYLETFPSQIGSLDKLKDLLLSENSLASIPDTIGFLKDLVICNLESNQLTSVPETFGKLASLEELDLSHNKIEQLPSSVGKLKSLQTLLLDDNQLTELPVEVGSCLSLKIFQISRNQIEELPESIGNLTDLRVLNLTQNKLPYLPISMIKLARLNALWITPNQSKPNVPLHAELHQESGKRILTNILFPQKDKGFAQGTKLLSILDDDDDNYANDAADDDDPVQYAQRPRGITHVVFNLDATTYSTDALHMAENFVKNNEEQEPENSSDKPTSQTAEIPAPVIEVDIKPAPKAALESDDFSVIVSDNFKPTGLSVLGPPSGGENDKPTMKTANILKVKPSTEVTSTKPAAKLIEEAGNMRSTTSKTVKADDLSADEDNLPPTSPQGIRAWTSHSHLPALSTLRAKEELAAKEGLSKSEIDLLDSVADTPMHQSKQSGGSVTDIAAAKSGTSKSNDELKAIFEKRPAEPSSFNNASNLLDRLDQLANRNRGGTQATAGRTMPADVTTGKELHAPSSGAVIAGKEVHSTQGRKSRDSKKPVAAALDSIPFMDEADEDLKVAGDRESDDGALDQTLQEFSIDKEATKAVSEELSTKREQLASAENNYALSADFVTEGKSSSVTSGESLPATDHDSGVGNDVESQESIPDDGNEVTGALHKNAMHLARKPTFDTNTTQVGESTALRRNKGGWIALVRTDQPQAEPTSSGITSNDQVFAAAPSPSVTSQAQRNKAAEKRSNQLHFAPNITVDSTTVTYSFDYNNTRQPGQVSPNKASAGNNNNKVTENIKKFEKFFEGGYPGPRRASADLTGMKTSKSLNQLQEIQSPQNVARKPPPPVKPKALSQPKTLSLQNIPPAPPSGGTPKPNKVSFSTERRVSDNTREESQVDVSHADTSLENEMSEVDRTLEQLSLRRLAGHQKKSKFEEALAATKHKHFRDKLEKMMQQKAPLTPGRRPSRNSTSPLANIPRITSPVPMALSPHGKFTPLENLTAEDTWSNGQKDPSRPVERSSQQSVHERLKEKLQPKTIEPNSSQSATSRARQSSASTSRPFGRRGSTHRSSIRSLGGNETDDKEDSQDAESKKTIEEQLGQLLLDGTSSPGHKNDQGFVTYVPNEEMYNERRMQSPPPVSRSVGAFGQATRKPPPPSDWKDQLLRHIERKKQEKFEVNGLHPHLHPQQPMRVTSPSRHIEAGYTASASSASSSTHGDTNYSKVDNRNFPRNNEARRSFNRPSEVARKPEGQNRAMSRSVTAPEAIGSIPQPGGKRESLTQPSNFVRSSNDGPRQPAGRRSSGRFLRTRTPGPESVASSGKHVESIVRPKSAMDMPTNSFQMSGFDKTNDMPSQIQKPRALPAVAPPTYEAHMLRRKPPSNGSKKNYESDYVNVEYVDQMRASGRRKEKRDKTQPNKEHVEQDPQSAFPLRASGSHESVLNSKMEKTNPYEAAMPNPAMMRGSNSQDSMLDKTYPKHYSLPAHSQPPTHHGRRGNGAANVPVARAPYPYEPINYQPPRQSSRSQGHKPVQKHPDKHSGQYGFIPAPSKTRPPKIPPRDHPVHVSKKHRQPHDDYMVLPDRRFPVDPYYLPPPPAFHDDYQETMPPLSPSLQRSYGEREDESVASAFRPYHQHQLNQRHSQAPAPKHNPYQQHYPQQQPPQPQHYDVRYNNQRGNVIDHHRHHHQLDRGAKQELQYGYHENPPHQYHPTMEEDLSAGSEPSLSGEISRHWREADAAAELVTVTVMKNPTFGFHIMGGIDSGGNPYRPDDDGVFITYVAPGGAADGQVQPGDKILLVNGSDFVGITHKRAVDLLRNAGQVAVLVVERLVGRPV</sequence>
<feature type="region of interest" description="Disordered" evidence="3">
    <location>
        <begin position="1844"/>
        <end position="2003"/>
    </location>
</feature>
<dbReference type="GO" id="GO:0005912">
    <property type="term" value="C:adherens junction"/>
    <property type="evidence" value="ECO:0007669"/>
    <property type="project" value="TreeGrafter"/>
</dbReference>
<feature type="region of interest" description="Disordered" evidence="3">
    <location>
        <begin position="198"/>
        <end position="235"/>
    </location>
</feature>
<dbReference type="InterPro" id="IPR055414">
    <property type="entry name" value="LRR_R13L4/SHOC2-like"/>
</dbReference>
<feature type="compositionally biased region" description="Basic and acidic residues" evidence="3">
    <location>
        <begin position="1550"/>
        <end position="1562"/>
    </location>
</feature>
<feature type="compositionally biased region" description="Basic and acidic residues" evidence="3">
    <location>
        <begin position="2076"/>
        <end position="2088"/>
    </location>
</feature>
<feature type="region of interest" description="Disordered" evidence="3">
    <location>
        <begin position="1622"/>
        <end position="1785"/>
    </location>
</feature>
<feature type="compositionally biased region" description="Polar residues" evidence="3">
    <location>
        <begin position="1945"/>
        <end position="1958"/>
    </location>
</feature>
<dbReference type="Pfam" id="PF00595">
    <property type="entry name" value="PDZ"/>
    <property type="match status" value="1"/>
</dbReference>
<dbReference type="GO" id="GO:0098968">
    <property type="term" value="P:neurotransmitter receptor transport postsynaptic membrane to endosome"/>
    <property type="evidence" value="ECO:0007669"/>
    <property type="project" value="TreeGrafter"/>
</dbReference>
<dbReference type="PROSITE" id="PS51450">
    <property type="entry name" value="LRR"/>
    <property type="match status" value="4"/>
</dbReference>
<feature type="region of interest" description="Disordered" evidence="3">
    <location>
        <begin position="2065"/>
        <end position="2235"/>
    </location>
</feature>
<evidence type="ECO:0000256" key="1">
    <source>
        <dbReference type="ARBA" id="ARBA00022614"/>
    </source>
</evidence>
<feature type="compositionally biased region" description="Polar residues" evidence="3">
    <location>
        <begin position="57"/>
        <end position="76"/>
    </location>
</feature>
<organism evidence="5">
    <name type="scientific">Phallusia mammillata</name>
    <dbReference type="NCBI Taxonomy" id="59560"/>
    <lineage>
        <taxon>Eukaryota</taxon>
        <taxon>Metazoa</taxon>
        <taxon>Chordata</taxon>
        <taxon>Tunicata</taxon>
        <taxon>Ascidiacea</taxon>
        <taxon>Phlebobranchia</taxon>
        <taxon>Ascidiidae</taxon>
        <taxon>Phallusia</taxon>
    </lineage>
</organism>
<feature type="compositionally biased region" description="Polar residues" evidence="3">
    <location>
        <begin position="152"/>
        <end position="167"/>
    </location>
</feature>
<feature type="domain" description="PDZ" evidence="4">
    <location>
        <begin position="2404"/>
        <end position="2493"/>
    </location>
</feature>
<feature type="compositionally biased region" description="Low complexity" evidence="3">
    <location>
        <begin position="1709"/>
        <end position="1726"/>
    </location>
</feature>
<dbReference type="Pfam" id="PF13855">
    <property type="entry name" value="LRR_8"/>
    <property type="match status" value="2"/>
</dbReference>
<name>A0A6F9DKQ3_9ASCI</name>
<dbReference type="GO" id="GO:0014069">
    <property type="term" value="C:postsynaptic density"/>
    <property type="evidence" value="ECO:0007669"/>
    <property type="project" value="TreeGrafter"/>
</dbReference>
<dbReference type="GO" id="GO:0016323">
    <property type="term" value="C:basolateral plasma membrane"/>
    <property type="evidence" value="ECO:0007669"/>
    <property type="project" value="TreeGrafter"/>
</dbReference>
<feature type="region of interest" description="Disordered" evidence="3">
    <location>
        <begin position="1396"/>
        <end position="1422"/>
    </location>
</feature>